<feature type="domain" description="Amine oxidase" evidence="7">
    <location>
        <begin position="21"/>
        <end position="101"/>
    </location>
</feature>
<gene>
    <name evidence="8" type="ORF">PR017_26980</name>
</gene>
<evidence type="ECO:0000256" key="4">
    <source>
        <dbReference type="ARBA" id="ARBA00017871"/>
    </source>
</evidence>
<proteinExistence type="inferred from homology"/>
<keyword evidence="5" id="KW-0073">Auxin biosynthesis</keyword>
<comment type="similarity">
    <text evidence="2">Belongs to the tryptophan 2-monooxygenase family.</text>
</comment>
<dbReference type="InterPro" id="IPR036188">
    <property type="entry name" value="FAD/NAD-bd_sf"/>
</dbReference>
<sequence length="428" mass="44853">MLSQAVGHREVEVIIIGSGAAGIAAGRHLQTVRPDLSLQILEAGARIGGRALTVRPKLLADQPVDLGCGWLHGALTNAWTSVAGDLGLAVDQTPAPWSDGGRRLQNDEGADVAIGDFFERAENYRGESDKPLSDLLKPDNPWNPRIEAIGTYLNGAALDQSSVLDYANYAPGDGPDWRVRGGYGTLISTYAGTLPISLRTVVTGIDHRSRTSVVVETNQGVLTARWVIVTLSTDMLARETIRFTPALPQKIEAAASLPLGLANKLFLRVPPYLDLPVDTQAYGSAKTSATGSYHIRAFGQPIIEAYFAGPLAHDLEKAGDAAALAFARDELAGVFGSAIRGDLEFVMMSGWATSAHIGGAYAYAIPGAVSARGMLAAPVDGRLLFAGEACSVARYSTAHGAFETGVAAAERIIDAAPAPAAIALANES</sequence>
<dbReference type="RefSeq" id="WP_111221162.1">
    <property type="nucleotide sequence ID" value="NZ_CP117259.1"/>
</dbReference>
<dbReference type="PANTHER" id="PTHR10742:SF410">
    <property type="entry name" value="LYSINE-SPECIFIC HISTONE DEMETHYLASE 2"/>
    <property type="match status" value="1"/>
</dbReference>
<dbReference type="Pfam" id="PF01593">
    <property type="entry name" value="Amino_oxidase"/>
    <property type="match status" value="2"/>
</dbReference>
<dbReference type="AlphaFoldDB" id="A0AAF1KTL1"/>
<accession>A0AAF1KTL1</accession>
<dbReference type="SUPFAM" id="SSF54373">
    <property type="entry name" value="FAD-linked reductases, C-terminal domain"/>
    <property type="match status" value="1"/>
</dbReference>
<evidence type="ECO:0000256" key="6">
    <source>
        <dbReference type="ARBA" id="ARBA00047321"/>
    </source>
</evidence>
<comment type="pathway">
    <text evidence="1">Plant hormone metabolism; auxin biosynthesis.</text>
</comment>
<dbReference type="EC" id="1.13.12.3" evidence="3"/>
<reference evidence="8 9" key="1">
    <citation type="journal article" date="2018" name="Sci. Rep.">
        <title>Rhizobium tumorigenes sp. nov., a novel plant tumorigenic bacterium isolated from cane gall tumors on thornless blackberry.</title>
        <authorList>
            <person name="Kuzmanovi N."/>
            <person name="Smalla K."/>
            <person name="Gronow S."/>
            <person name="PuBawska J."/>
        </authorList>
    </citation>
    <scope>NUCLEOTIDE SEQUENCE [LARGE SCALE GENOMIC DNA]</scope>
    <source>
        <strain evidence="8 9">1078</strain>
    </source>
</reference>
<reference evidence="9" key="2">
    <citation type="journal article" date="2023" name="MicrobiologyOpen">
        <title>Genomics of the tumorigenes clade of the family Rhizobiaceae and description of Rhizobium rhododendri sp. nov.</title>
        <authorList>
            <person name="Kuzmanovic N."/>
            <person name="diCenzo G.C."/>
            <person name="Bunk B."/>
            <person name="Sproeer C."/>
            <person name="Fruehling A."/>
            <person name="Neumann-Schaal M."/>
            <person name="Overmann J."/>
            <person name="Smalla K."/>
        </authorList>
    </citation>
    <scope>NUCLEOTIDE SEQUENCE [LARGE SCALE GENOMIC DNA]</scope>
    <source>
        <strain evidence="9">1078</strain>
        <plasmid evidence="9">unnamed2</plasmid>
    </source>
</reference>
<evidence type="ECO:0000256" key="1">
    <source>
        <dbReference type="ARBA" id="ARBA00004814"/>
    </source>
</evidence>
<dbReference type="EMBL" id="CP117259">
    <property type="protein sequence ID" value="WFR99023.1"/>
    <property type="molecule type" value="Genomic_DNA"/>
</dbReference>
<dbReference type="Proteomes" id="UP000249499">
    <property type="component" value="Plasmid unnamed2"/>
</dbReference>
<evidence type="ECO:0000313" key="9">
    <source>
        <dbReference type="Proteomes" id="UP000249499"/>
    </source>
</evidence>
<dbReference type="GO" id="GO:0050361">
    <property type="term" value="F:tryptophan 2-monooxygenase activity"/>
    <property type="evidence" value="ECO:0007669"/>
    <property type="project" value="UniProtKB-EC"/>
</dbReference>
<evidence type="ECO:0000313" key="8">
    <source>
        <dbReference type="EMBL" id="WFR99023.1"/>
    </source>
</evidence>
<dbReference type="InterPro" id="IPR002937">
    <property type="entry name" value="Amino_oxidase"/>
</dbReference>
<evidence type="ECO:0000256" key="5">
    <source>
        <dbReference type="ARBA" id="ARBA00023070"/>
    </source>
</evidence>
<evidence type="ECO:0000259" key="7">
    <source>
        <dbReference type="Pfam" id="PF01593"/>
    </source>
</evidence>
<protein>
    <recommendedName>
        <fullName evidence="4">Tryptophan 2-monooxygenase</fullName>
        <ecNumber evidence="3">1.13.12.3</ecNumber>
    </recommendedName>
</protein>
<feature type="domain" description="Amine oxidase" evidence="7">
    <location>
        <begin position="165"/>
        <end position="413"/>
    </location>
</feature>
<evidence type="ECO:0000256" key="2">
    <source>
        <dbReference type="ARBA" id="ARBA00005833"/>
    </source>
</evidence>
<evidence type="ECO:0000256" key="3">
    <source>
        <dbReference type="ARBA" id="ARBA00012535"/>
    </source>
</evidence>
<dbReference type="SUPFAM" id="SSF51905">
    <property type="entry name" value="FAD/NAD(P)-binding domain"/>
    <property type="match status" value="1"/>
</dbReference>
<keyword evidence="9" id="KW-1185">Reference proteome</keyword>
<keyword evidence="8" id="KW-0614">Plasmid</keyword>
<dbReference type="KEGG" id="rtu:PR017_26980"/>
<dbReference type="Gene3D" id="3.50.50.60">
    <property type="entry name" value="FAD/NAD(P)-binding domain"/>
    <property type="match status" value="1"/>
</dbReference>
<geneLocation type="plasmid" evidence="8 9">
    <name>unnamed2</name>
</geneLocation>
<comment type="catalytic activity">
    <reaction evidence="6">
        <text>L-tryptophan + O2 = indole-3-acetamide + CO2 + H2O</text>
        <dbReference type="Rhea" id="RHEA:16165"/>
        <dbReference type="ChEBI" id="CHEBI:15377"/>
        <dbReference type="ChEBI" id="CHEBI:15379"/>
        <dbReference type="ChEBI" id="CHEBI:16031"/>
        <dbReference type="ChEBI" id="CHEBI:16526"/>
        <dbReference type="ChEBI" id="CHEBI:57912"/>
        <dbReference type="EC" id="1.13.12.3"/>
    </reaction>
</comment>
<organism evidence="8 9">
    <name type="scientific">Rhizobium tumorigenes</name>
    <dbReference type="NCBI Taxonomy" id="2041385"/>
    <lineage>
        <taxon>Bacteria</taxon>
        <taxon>Pseudomonadati</taxon>
        <taxon>Pseudomonadota</taxon>
        <taxon>Alphaproteobacteria</taxon>
        <taxon>Hyphomicrobiales</taxon>
        <taxon>Rhizobiaceae</taxon>
        <taxon>Rhizobium/Agrobacterium group</taxon>
        <taxon>Rhizobium</taxon>
    </lineage>
</organism>
<dbReference type="GO" id="GO:0009851">
    <property type="term" value="P:auxin biosynthetic process"/>
    <property type="evidence" value="ECO:0007669"/>
    <property type="project" value="UniProtKB-KW"/>
</dbReference>
<dbReference type="PANTHER" id="PTHR10742">
    <property type="entry name" value="FLAVIN MONOAMINE OXIDASE"/>
    <property type="match status" value="1"/>
</dbReference>
<name>A0AAF1KTL1_9HYPH</name>
<dbReference type="InterPro" id="IPR050281">
    <property type="entry name" value="Flavin_monoamine_oxidase"/>
</dbReference>